<evidence type="ECO:0000256" key="8">
    <source>
        <dbReference type="SAM" id="MobiDB-lite"/>
    </source>
</evidence>
<keyword evidence="2" id="KW-0433">Leucine-rich repeat</keyword>
<dbReference type="GO" id="GO:0016020">
    <property type="term" value="C:membrane"/>
    <property type="evidence" value="ECO:0007669"/>
    <property type="project" value="UniProtKB-SubCell"/>
</dbReference>
<evidence type="ECO:0000256" key="10">
    <source>
        <dbReference type="SAM" id="SignalP"/>
    </source>
</evidence>
<feature type="region of interest" description="Disordered" evidence="8">
    <location>
        <begin position="291"/>
        <end position="311"/>
    </location>
</feature>
<keyword evidence="10" id="KW-0732">Signal</keyword>
<evidence type="ECO:0000256" key="7">
    <source>
        <dbReference type="PROSITE-ProRule" id="PRU10141"/>
    </source>
</evidence>
<dbReference type="InterPro" id="IPR001611">
    <property type="entry name" value="Leu-rich_rpt"/>
</dbReference>
<dbReference type="InterPro" id="IPR032675">
    <property type="entry name" value="LRR_dom_sf"/>
</dbReference>
<dbReference type="Pfam" id="PF00560">
    <property type="entry name" value="LRR_1"/>
    <property type="match status" value="3"/>
</dbReference>
<keyword evidence="3 9" id="KW-0812">Transmembrane</keyword>
<evidence type="ECO:0000256" key="6">
    <source>
        <dbReference type="ARBA" id="ARBA00023136"/>
    </source>
</evidence>
<evidence type="ECO:0000259" key="11">
    <source>
        <dbReference type="PROSITE" id="PS50011"/>
    </source>
</evidence>
<gene>
    <name evidence="12" type="ORF">RchiOBHm_Chr2g0170861</name>
</gene>
<evidence type="ECO:0000256" key="9">
    <source>
        <dbReference type="SAM" id="Phobius"/>
    </source>
</evidence>
<dbReference type="Gene3D" id="1.10.510.10">
    <property type="entry name" value="Transferase(Phosphotransferase) domain 1"/>
    <property type="match status" value="1"/>
</dbReference>
<dbReference type="PROSITE" id="PS00107">
    <property type="entry name" value="PROTEIN_KINASE_ATP"/>
    <property type="match status" value="1"/>
</dbReference>
<keyword evidence="7" id="KW-0547">Nucleotide-binding</keyword>
<dbReference type="Proteomes" id="UP000238479">
    <property type="component" value="Chromosome 2"/>
</dbReference>
<comment type="caution">
    <text evidence="12">The sequence shown here is derived from an EMBL/GenBank/DDBJ whole genome shotgun (WGS) entry which is preliminary data.</text>
</comment>
<evidence type="ECO:0000256" key="5">
    <source>
        <dbReference type="ARBA" id="ARBA00022989"/>
    </source>
</evidence>
<keyword evidence="12" id="KW-0808">Transferase</keyword>
<feature type="binding site" evidence="7">
    <location>
        <position position="395"/>
    </location>
    <ligand>
        <name>ATP</name>
        <dbReference type="ChEBI" id="CHEBI:30616"/>
    </ligand>
</feature>
<feature type="domain" description="Protein kinase" evidence="11">
    <location>
        <begin position="367"/>
        <end position="636"/>
    </location>
</feature>
<protein>
    <submittedName>
        <fullName evidence="12">Putative transferase, protein kinase RLK-Pelle-LRR-III family</fullName>
        <ecNumber evidence="12">2.7.-.-</ecNumber>
    </submittedName>
</protein>
<dbReference type="InterPro" id="IPR001245">
    <property type="entry name" value="Ser-Thr/Tyr_kinase_cat_dom"/>
</dbReference>
<evidence type="ECO:0000256" key="3">
    <source>
        <dbReference type="ARBA" id="ARBA00022692"/>
    </source>
</evidence>
<organism evidence="12 13">
    <name type="scientific">Rosa chinensis</name>
    <name type="common">China rose</name>
    <dbReference type="NCBI Taxonomy" id="74649"/>
    <lineage>
        <taxon>Eukaryota</taxon>
        <taxon>Viridiplantae</taxon>
        <taxon>Streptophyta</taxon>
        <taxon>Embryophyta</taxon>
        <taxon>Tracheophyta</taxon>
        <taxon>Spermatophyta</taxon>
        <taxon>Magnoliopsida</taxon>
        <taxon>eudicotyledons</taxon>
        <taxon>Gunneridae</taxon>
        <taxon>Pentapetalae</taxon>
        <taxon>rosids</taxon>
        <taxon>fabids</taxon>
        <taxon>Rosales</taxon>
        <taxon>Rosaceae</taxon>
        <taxon>Rosoideae</taxon>
        <taxon>Rosoideae incertae sedis</taxon>
        <taxon>Rosa</taxon>
    </lineage>
</organism>
<feature type="chain" id="PRO_5015167235" evidence="10">
    <location>
        <begin position="23"/>
        <end position="638"/>
    </location>
</feature>
<keyword evidence="4" id="KW-0677">Repeat</keyword>
<keyword evidence="12" id="KW-0418">Kinase</keyword>
<dbReference type="PANTHER" id="PTHR48007">
    <property type="entry name" value="LEUCINE-RICH REPEAT RECEPTOR-LIKE PROTEIN KINASE PXC1"/>
    <property type="match status" value="1"/>
</dbReference>
<dbReference type="Pfam" id="PF07714">
    <property type="entry name" value="PK_Tyr_Ser-Thr"/>
    <property type="match status" value="1"/>
</dbReference>
<proteinExistence type="predicted"/>
<dbReference type="InterPro" id="IPR000719">
    <property type="entry name" value="Prot_kinase_dom"/>
</dbReference>
<dbReference type="GO" id="GO:0005524">
    <property type="term" value="F:ATP binding"/>
    <property type="evidence" value="ECO:0007669"/>
    <property type="project" value="UniProtKB-UniRule"/>
</dbReference>
<dbReference type="PANTHER" id="PTHR48007:SF79">
    <property type="entry name" value="(WILD MALAYSIAN BANANA) HYPOTHETICAL PROTEIN"/>
    <property type="match status" value="1"/>
</dbReference>
<evidence type="ECO:0000256" key="2">
    <source>
        <dbReference type="ARBA" id="ARBA00022614"/>
    </source>
</evidence>
<dbReference type="Gramene" id="PRQ53835">
    <property type="protein sequence ID" value="PRQ53835"/>
    <property type="gene ID" value="RchiOBHm_Chr2g0170861"/>
</dbReference>
<dbReference type="InterPro" id="IPR017441">
    <property type="entry name" value="Protein_kinase_ATP_BS"/>
</dbReference>
<keyword evidence="7" id="KW-0067">ATP-binding</keyword>
<keyword evidence="13" id="KW-1185">Reference proteome</keyword>
<keyword evidence="6 9" id="KW-0472">Membrane</keyword>
<evidence type="ECO:0000313" key="12">
    <source>
        <dbReference type="EMBL" id="PRQ53835.1"/>
    </source>
</evidence>
<reference evidence="12 13" key="1">
    <citation type="journal article" date="2018" name="Nat. Genet.">
        <title>The Rosa genome provides new insights in the design of modern roses.</title>
        <authorList>
            <person name="Bendahmane M."/>
        </authorList>
    </citation>
    <scope>NUCLEOTIDE SEQUENCE [LARGE SCALE GENOMIC DNA]</scope>
    <source>
        <strain evidence="13">cv. Old Blush</strain>
    </source>
</reference>
<feature type="compositionally biased region" description="Basic and acidic residues" evidence="8">
    <location>
        <begin position="294"/>
        <end position="304"/>
    </location>
</feature>
<dbReference type="OrthoDB" id="69842at2759"/>
<evidence type="ECO:0000256" key="1">
    <source>
        <dbReference type="ARBA" id="ARBA00004370"/>
    </source>
</evidence>
<dbReference type="Gene3D" id="3.30.200.20">
    <property type="entry name" value="Phosphorylase Kinase, domain 1"/>
    <property type="match status" value="1"/>
</dbReference>
<dbReference type="EC" id="2.7.-.-" evidence="12"/>
<feature type="transmembrane region" description="Helical" evidence="9">
    <location>
        <begin position="263"/>
        <end position="285"/>
    </location>
</feature>
<dbReference type="PROSITE" id="PS50011">
    <property type="entry name" value="PROTEIN_KINASE_DOM"/>
    <property type="match status" value="1"/>
</dbReference>
<name>A0A2P6S577_ROSCH</name>
<dbReference type="InterPro" id="IPR013210">
    <property type="entry name" value="LRR_N_plant-typ"/>
</dbReference>
<feature type="signal peptide" evidence="10">
    <location>
        <begin position="1"/>
        <end position="22"/>
    </location>
</feature>
<comment type="subcellular location">
    <subcellularLocation>
        <location evidence="1">Membrane</location>
    </subcellularLocation>
</comment>
<dbReference type="SUPFAM" id="SSF56112">
    <property type="entry name" value="Protein kinase-like (PK-like)"/>
    <property type="match status" value="1"/>
</dbReference>
<evidence type="ECO:0000256" key="4">
    <source>
        <dbReference type="ARBA" id="ARBA00022737"/>
    </source>
</evidence>
<accession>A0A2P6S577</accession>
<dbReference type="InterPro" id="IPR011009">
    <property type="entry name" value="Kinase-like_dom_sf"/>
</dbReference>
<dbReference type="Pfam" id="PF08263">
    <property type="entry name" value="LRRNT_2"/>
    <property type="match status" value="1"/>
</dbReference>
<dbReference type="AlphaFoldDB" id="A0A2P6S577"/>
<sequence>MNRISVCVIFLSLFLFLHSTSSKVDDETRDSLLSFLDELSNGATQPGFTLGWTTLSDPCEKQWGGITCDSQKTSVTGLFLNKQTLSGTLHVATLCNVKSVAASLTSLDLNDNSIGGEISADIQNCQQLTRLNVSRNRLSGNLPDSLAMLINLRRLDISYNDFSGKLPELSLISGLTDFLAQNNQLTGEIPKFNFSHFDTFNVSNNNFHGQIQNANGNVSASSFLGNPGLCGYPLPNNCSTTSSSSTATAGDNSHSRGTSSNKILIYSGYGILALICLVLLISRICSKRKKKNDKKADDAPEKNKVASVDESMDSKYSASSTDFKGGFSKSQCSVTFSAESNANMTSSSLVVLSSPVVNGLNFEELLKAPAEMLGRGKHGSLYKVIIDYGATLVVKRIKDWTISTNDFKLRMQRLDQAKHPNVLSALAFYSSRQEKLLVYEYQYNGSLFKLIHGNQGGKAFGWTSRLSCAATIADTLAFMHEDLQKDGIVHGNLKSSNILLNKNMEPCISEYGLMKINDLDNILPGKVSASSSASTTFKADIYGFGVILLELLTGKLVQHNGVDLTSWVHSVVREEWTAEVFDKSLYSEGASEERMVNLLQVAIKCVNRSPEARPSMKQVATMINTIKEDEDKSTFFDV</sequence>
<dbReference type="OMA" id="YASEERM"/>
<dbReference type="EMBL" id="PDCK01000040">
    <property type="protein sequence ID" value="PRQ53835.1"/>
    <property type="molecule type" value="Genomic_DNA"/>
</dbReference>
<dbReference type="GO" id="GO:0004672">
    <property type="term" value="F:protein kinase activity"/>
    <property type="evidence" value="ECO:0007669"/>
    <property type="project" value="InterPro"/>
</dbReference>
<evidence type="ECO:0000313" key="13">
    <source>
        <dbReference type="Proteomes" id="UP000238479"/>
    </source>
</evidence>
<dbReference type="Gene3D" id="3.80.10.10">
    <property type="entry name" value="Ribonuclease Inhibitor"/>
    <property type="match status" value="2"/>
</dbReference>
<dbReference type="InterPro" id="IPR046959">
    <property type="entry name" value="PRK1-6/SRF4-like"/>
</dbReference>
<dbReference type="SUPFAM" id="SSF52058">
    <property type="entry name" value="L domain-like"/>
    <property type="match status" value="1"/>
</dbReference>
<keyword evidence="5 9" id="KW-1133">Transmembrane helix</keyword>